<dbReference type="InterPro" id="IPR051222">
    <property type="entry name" value="PPR/CCM1_RNA-binding"/>
</dbReference>
<proteinExistence type="predicted"/>
<dbReference type="AlphaFoldDB" id="B9F1C6"/>
<dbReference type="Pfam" id="PF01535">
    <property type="entry name" value="PPR"/>
    <property type="match status" value="3"/>
</dbReference>
<feature type="repeat" description="PPR" evidence="3">
    <location>
        <begin position="88"/>
        <end position="122"/>
    </location>
</feature>
<dbReference type="InterPro" id="IPR011990">
    <property type="entry name" value="TPR-like_helical_dom_sf"/>
</dbReference>
<dbReference type="InterPro" id="IPR002885">
    <property type="entry name" value="PPR_rpt"/>
</dbReference>
<dbReference type="Proteomes" id="UP000007752">
    <property type="component" value="Chromosome 2"/>
</dbReference>
<dbReference type="NCBIfam" id="TIGR00756">
    <property type="entry name" value="PPR"/>
    <property type="match status" value="5"/>
</dbReference>
<feature type="repeat" description="PPR" evidence="3">
    <location>
        <begin position="279"/>
        <end position="313"/>
    </location>
</feature>
<dbReference type="Gene3D" id="1.25.40.10">
    <property type="entry name" value="Tetratricopeptide repeat domain"/>
    <property type="match status" value="3"/>
</dbReference>
<keyword evidence="1" id="KW-0677">Repeat</keyword>
<sequence>MEVFDLLDRMADHGLEPNSLTYGIAIVGFCRGGNLSEAEVLFNVVEEKGIDHIEVMYSSMVCGYLLSGWTDHAYMLFVRVARQGNLVDHFSCSKLINDLCRVGNVQGASNVCKIMLEHNVVPDVISYSKLISIYCQNGDMDKAHLWFHDMVQRGLSIDVIVYTILMNGYCKAGRLQEACQLFVQMTNLGIKPDVIAYTVLLDGHLKETLQQGWEGIAKERRSFLLRANHNKLLSSMKDMQIEPDVPCYTVLIDGKCKAEYLVEARELFDEMLQKGLTPDAYAYTALINGYCSQGEISKAEDLLQEMIDKGIEPDELTFSVLNQSSLRSRKIQFCA</sequence>
<reference evidence="4" key="2">
    <citation type="submission" date="2008-12" db="EMBL/GenBank/DDBJ databases">
        <title>Improved gene annotation of the rice (Oryza sativa) genomes.</title>
        <authorList>
            <person name="Wang J."/>
            <person name="Li R."/>
            <person name="Fan W."/>
            <person name="Huang Q."/>
            <person name="Zhang J."/>
            <person name="Zhou Y."/>
            <person name="Hu Y."/>
            <person name="Zi S."/>
            <person name="Li J."/>
            <person name="Ni P."/>
            <person name="Zheng H."/>
            <person name="Zhang Y."/>
            <person name="Zhao M."/>
            <person name="Hao Q."/>
            <person name="McDermott J."/>
            <person name="Samudrala R."/>
            <person name="Kristiansen K."/>
            <person name="Wong G.K.-S."/>
        </authorList>
    </citation>
    <scope>NUCLEOTIDE SEQUENCE</scope>
</reference>
<dbReference type="PANTHER" id="PTHR47942:SF16">
    <property type="entry name" value="PENTATRICOPEPTIDE REPEAT DOMAIN CONTAINING PROTEIN-RELATED"/>
    <property type="match status" value="1"/>
</dbReference>
<dbReference type="Pfam" id="PF13041">
    <property type="entry name" value="PPR_2"/>
    <property type="match status" value="2"/>
</dbReference>
<feature type="repeat" description="PPR" evidence="3">
    <location>
        <begin position="123"/>
        <end position="157"/>
    </location>
</feature>
<evidence type="ECO:0000313" key="4">
    <source>
        <dbReference type="EMBL" id="EEE57468.1"/>
    </source>
</evidence>
<evidence type="ECO:0000256" key="3">
    <source>
        <dbReference type="PROSITE-ProRule" id="PRU00708"/>
    </source>
</evidence>
<feature type="repeat" description="PPR" evidence="3">
    <location>
        <begin position="18"/>
        <end position="52"/>
    </location>
</feature>
<dbReference type="Pfam" id="PF12854">
    <property type="entry name" value="PPR_1"/>
    <property type="match status" value="1"/>
</dbReference>
<protein>
    <recommendedName>
        <fullName evidence="5">Pentatricopeptide repeat-containing protein</fullName>
    </recommendedName>
</protein>
<evidence type="ECO:0000256" key="1">
    <source>
        <dbReference type="ARBA" id="ARBA00022737"/>
    </source>
</evidence>
<dbReference type="EMBL" id="CM000139">
    <property type="protein sequence ID" value="EEE57468.1"/>
    <property type="molecule type" value="Genomic_DNA"/>
</dbReference>
<evidence type="ECO:0008006" key="5">
    <source>
        <dbReference type="Google" id="ProtNLM"/>
    </source>
</evidence>
<feature type="repeat" description="PPR" evidence="3">
    <location>
        <begin position="244"/>
        <end position="278"/>
    </location>
</feature>
<feature type="repeat" description="PPR" evidence="3">
    <location>
        <begin position="158"/>
        <end position="192"/>
    </location>
</feature>
<name>B9F1C6_ORYSJ</name>
<evidence type="ECO:0000256" key="2">
    <source>
        <dbReference type="ARBA" id="ARBA00022946"/>
    </source>
</evidence>
<dbReference type="PANTHER" id="PTHR47942">
    <property type="entry name" value="TETRATRICOPEPTIDE REPEAT (TPR)-LIKE SUPERFAMILY PROTEIN-RELATED"/>
    <property type="match status" value="1"/>
</dbReference>
<keyword evidence="2" id="KW-0809">Transit peptide</keyword>
<organism evidence="4">
    <name type="scientific">Oryza sativa subsp. japonica</name>
    <name type="common">Rice</name>
    <dbReference type="NCBI Taxonomy" id="39947"/>
    <lineage>
        <taxon>Eukaryota</taxon>
        <taxon>Viridiplantae</taxon>
        <taxon>Streptophyta</taxon>
        <taxon>Embryophyta</taxon>
        <taxon>Tracheophyta</taxon>
        <taxon>Spermatophyta</taxon>
        <taxon>Magnoliopsida</taxon>
        <taxon>Liliopsida</taxon>
        <taxon>Poales</taxon>
        <taxon>Poaceae</taxon>
        <taxon>BOP clade</taxon>
        <taxon>Oryzoideae</taxon>
        <taxon>Oryzeae</taxon>
        <taxon>Oryzinae</taxon>
        <taxon>Oryza</taxon>
        <taxon>Oryza sativa</taxon>
    </lineage>
</organism>
<dbReference type="SUPFAM" id="SSF81901">
    <property type="entry name" value="HCP-like"/>
    <property type="match status" value="1"/>
</dbReference>
<gene>
    <name evidence="4" type="ORF">OsJ_07708</name>
</gene>
<accession>B9F1C6</accession>
<dbReference type="PROSITE" id="PS51375">
    <property type="entry name" value="PPR"/>
    <property type="match status" value="6"/>
</dbReference>
<reference evidence="4" key="1">
    <citation type="journal article" date="2005" name="PLoS Biol.">
        <title>The genomes of Oryza sativa: a history of duplications.</title>
        <authorList>
            <person name="Yu J."/>
            <person name="Wang J."/>
            <person name="Lin W."/>
            <person name="Li S."/>
            <person name="Li H."/>
            <person name="Zhou J."/>
            <person name="Ni P."/>
            <person name="Dong W."/>
            <person name="Hu S."/>
            <person name="Zeng C."/>
            <person name="Zhang J."/>
            <person name="Zhang Y."/>
            <person name="Li R."/>
            <person name="Xu Z."/>
            <person name="Li S."/>
            <person name="Li X."/>
            <person name="Zheng H."/>
            <person name="Cong L."/>
            <person name="Lin L."/>
            <person name="Yin J."/>
            <person name="Geng J."/>
            <person name="Li G."/>
            <person name="Shi J."/>
            <person name="Liu J."/>
            <person name="Lv H."/>
            <person name="Li J."/>
            <person name="Wang J."/>
            <person name="Deng Y."/>
            <person name="Ran L."/>
            <person name="Shi X."/>
            <person name="Wang X."/>
            <person name="Wu Q."/>
            <person name="Li C."/>
            <person name="Ren X."/>
            <person name="Wang J."/>
            <person name="Wang X."/>
            <person name="Li D."/>
            <person name="Liu D."/>
            <person name="Zhang X."/>
            <person name="Ji Z."/>
            <person name="Zhao W."/>
            <person name="Sun Y."/>
            <person name="Zhang Z."/>
            <person name="Bao J."/>
            <person name="Han Y."/>
            <person name="Dong L."/>
            <person name="Ji J."/>
            <person name="Chen P."/>
            <person name="Wu S."/>
            <person name="Liu J."/>
            <person name="Xiao Y."/>
            <person name="Bu D."/>
            <person name="Tan J."/>
            <person name="Yang L."/>
            <person name="Ye C."/>
            <person name="Zhang J."/>
            <person name="Xu J."/>
            <person name="Zhou Y."/>
            <person name="Yu Y."/>
            <person name="Zhang B."/>
            <person name="Zhuang S."/>
            <person name="Wei H."/>
            <person name="Liu B."/>
            <person name="Lei M."/>
            <person name="Yu H."/>
            <person name="Li Y."/>
            <person name="Xu H."/>
            <person name="Wei S."/>
            <person name="He X."/>
            <person name="Fang L."/>
            <person name="Zhang Z."/>
            <person name="Zhang Y."/>
            <person name="Huang X."/>
            <person name="Su Z."/>
            <person name="Tong W."/>
            <person name="Li J."/>
            <person name="Tong Z."/>
            <person name="Li S."/>
            <person name="Ye J."/>
            <person name="Wang L."/>
            <person name="Fang L."/>
            <person name="Lei T."/>
            <person name="Chen C."/>
            <person name="Chen H."/>
            <person name="Xu Z."/>
            <person name="Li H."/>
            <person name="Huang H."/>
            <person name="Zhang F."/>
            <person name="Xu H."/>
            <person name="Li N."/>
            <person name="Zhao C."/>
            <person name="Li S."/>
            <person name="Dong L."/>
            <person name="Huang Y."/>
            <person name="Li L."/>
            <person name="Xi Y."/>
            <person name="Qi Q."/>
            <person name="Li W."/>
            <person name="Zhang B."/>
            <person name="Hu W."/>
            <person name="Zhang Y."/>
            <person name="Tian X."/>
            <person name="Jiao Y."/>
            <person name="Liang X."/>
            <person name="Jin J."/>
            <person name="Gao L."/>
            <person name="Zheng W."/>
            <person name="Hao B."/>
            <person name="Liu S."/>
            <person name="Wang W."/>
            <person name="Yuan L."/>
            <person name="Cao M."/>
            <person name="McDermott J."/>
            <person name="Samudrala R."/>
            <person name="Wang J."/>
            <person name="Wong G.K."/>
            <person name="Yang H."/>
        </authorList>
    </citation>
    <scope>NUCLEOTIDE SEQUENCE [LARGE SCALE GENOMIC DNA]</scope>
</reference>